<feature type="region of interest" description="Disordered" evidence="1">
    <location>
        <begin position="25"/>
        <end position="52"/>
    </location>
</feature>
<evidence type="ECO:0000313" key="3">
    <source>
        <dbReference type="EnsemblMetazoa" id="MDOA005756-PA"/>
    </source>
</evidence>
<evidence type="ECO:0000256" key="1">
    <source>
        <dbReference type="SAM" id="MobiDB-lite"/>
    </source>
</evidence>
<proteinExistence type="predicted"/>
<feature type="region of interest" description="Disordered" evidence="1">
    <location>
        <begin position="133"/>
        <end position="191"/>
    </location>
</feature>
<name>A0A1I8MK34_MUSDO</name>
<protein>
    <submittedName>
        <fullName evidence="3">Uncharacterized protein</fullName>
    </submittedName>
</protein>
<feature type="signal peptide" evidence="2">
    <location>
        <begin position="1"/>
        <end position="23"/>
    </location>
</feature>
<feature type="compositionally biased region" description="Basic and acidic residues" evidence="1">
    <location>
        <begin position="182"/>
        <end position="191"/>
    </location>
</feature>
<feature type="region of interest" description="Disordered" evidence="1">
    <location>
        <begin position="82"/>
        <end position="118"/>
    </location>
</feature>
<feature type="compositionally biased region" description="Polar residues" evidence="1">
    <location>
        <begin position="106"/>
        <end position="116"/>
    </location>
</feature>
<sequence>MLLIKLIIVSVLCLLSWPTNVEGEKTQLTRTQTEQEQGIRKDPSSSSSSSTIVTLPLTTTTTATAAASTSPQSNIYRIKRLNLSKDKPKLRKQQKQRIEGLEEQQKQQSTLIQQNHGHYADESKAIIKDKMTMSGDSRPAGKTKGKKVKGMGKNSHSLNKKLLNKLGFTKVKAPNSHNRKRLAIESRRHASPDDSHMFIIKLPPNMYYYANPKPSSGSGSPNALPSSSSSSTSLSANSFLDKKNFLKTLQEQAHSSSDDSTTTELKDANGKKVSFPFNSNGKPGRIYHWNLPVIKKILEEKQQRFPSVANVEPHKVQQLIDIHNIPTWSKPWENESIEKSYHHHHHDSMMSYKKSLKRKSPSYYAPANTVNKNSFNKYFSGNGKPKGFYVIKENQKKPSYYKNIVS</sequence>
<dbReference type="VEuPathDB" id="VectorBase:MDOA005756"/>
<keyword evidence="2" id="KW-0732">Signal</keyword>
<feature type="compositionally biased region" description="Basic residues" evidence="1">
    <location>
        <begin position="82"/>
        <end position="95"/>
    </location>
</feature>
<evidence type="ECO:0000256" key="2">
    <source>
        <dbReference type="SAM" id="SignalP"/>
    </source>
</evidence>
<feature type="region of interest" description="Disordered" evidence="1">
    <location>
        <begin position="213"/>
        <end position="235"/>
    </location>
</feature>
<feature type="compositionally biased region" description="Polar residues" evidence="1">
    <location>
        <begin position="251"/>
        <end position="263"/>
    </location>
</feature>
<feature type="region of interest" description="Disordered" evidence="1">
    <location>
        <begin position="251"/>
        <end position="277"/>
    </location>
</feature>
<dbReference type="VEuPathDB" id="VectorBase:MDOMA2_009513"/>
<feature type="compositionally biased region" description="Basic residues" evidence="1">
    <location>
        <begin position="141"/>
        <end position="150"/>
    </location>
</feature>
<dbReference type="InterPro" id="IPR031983">
    <property type="entry name" value="DUF4786"/>
</dbReference>
<reference evidence="3" key="1">
    <citation type="submission" date="2020-05" db="UniProtKB">
        <authorList>
            <consortium name="EnsemblMetazoa"/>
        </authorList>
    </citation>
    <scope>IDENTIFICATION</scope>
    <source>
        <strain evidence="3">Aabys</strain>
    </source>
</reference>
<dbReference type="EnsemblMetazoa" id="MDOA005756-RA">
    <property type="protein sequence ID" value="MDOA005756-PA"/>
    <property type="gene ID" value="MDOA005756"/>
</dbReference>
<organism evidence="3">
    <name type="scientific">Musca domestica</name>
    <name type="common">House fly</name>
    <dbReference type="NCBI Taxonomy" id="7370"/>
    <lineage>
        <taxon>Eukaryota</taxon>
        <taxon>Metazoa</taxon>
        <taxon>Ecdysozoa</taxon>
        <taxon>Arthropoda</taxon>
        <taxon>Hexapoda</taxon>
        <taxon>Insecta</taxon>
        <taxon>Pterygota</taxon>
        <taxon>Neoptera</taxon>
        <taxon>Endopterygota</taxon>
        <taxon>Diptera</taxon>
        <taxon>Brachycera</taxon>
        <taxon>Muscomorpha</taxon>
        <taxon>Muscoidea</taxon>
        <taxon>Muscidae</taxon>
        <taxon>Musca</taxon>
    </lineage>
</organism>
<dbReference type="AlphaFoldDB" id="A0A1I8MK34"/>
<dbReference type="Pfam" id="PF16027">
    <property type="entry name" value="DUF4786"/>
    <property type="match status" value="1"/>
</dbReference>
<feature type="compositionally biased region" description="Basic and acidic residues" evidence="1">
    <location>
        <begin position="96"/>
        <end position="105"/>
    </location>
</feature>
<feature type="compositionally biased region" description="Low complexity" evidence="1">
    <location>
        <begin position="214"/>
        <end position="235"/>
    </location>
</feature>
<accession>A0A1I8MK34</accession>
<gene>
    <name evidence="3" type="primary">101890778</name>
</gene>
<feature type="chain" id="PRO_5044560493" evidence="2">
    <location>
        <begin position="24"/>
        <end position="406"/>
    </location>
</feature>